<evidence type="ECO:0000313" key="2">
    <source>
        <dbReference type="EMBL" id="MCZ8538096.1"/>
    </source>
</evidence>
<gene>
    <name evidence="2" type="ORF">M9R32_12945</name>
</gene>
<reference evidence="2" key="1">
    <citation type="submission" date="2022-05" db="EMBL/GenBank/DDBJ databases">
        <authorList>
            <person name="Colautti A."/>
            <person name="Iacumin L."/>
        </authorList>
    </citation>
    <scope>NUCLEOTIDE SEQUENCE</scope>
    <source>
        <strain evidence="2">SK 55</strain>
    </source>
</reference>
<dbReference type="Proteomes" id="UP001152173">
    <property type="component" value="Unassembled WGS sequence"/>
</dbReference>
<organism evidence="2 3">
    <name type="scientific">Paenisporosarcina quisquiliarum</name>
    <dbReference type="NCBI Taxonomy" id="365346"/>
    <lineage>
        <taxon>Bacteria</taxon>
        <taxon>Bacillati</taxon>
        <taxon>Bacillota</taxon>
        <taxon>Bacilli</taxon>
        <taxon>Bacillales</taxon>
        <taxon>Caryophanaceae</taxon>
        <taxon>Paenisporosarcina</taxon>
    </lineage>
</organism>
<dbReference type="EMBL" id="JAMKBJ010000012">
    <property type="protein sequence ID" value="MCZ8538096.1"/>
    <property type="molecule type" value="Genomic_DNA"/>
</dbReference>
<protein>
    <submittedName>
        <fullName evidence="2">DUF4230 domain-containing protein</fullName>
    </submittedName>
</protein>
<sequence>MSKNQRIKEIEKLLEELKAQDEIAVTLESVQPRSSGFGQSGTLFKSIWKRKMLWFITALIVLVVSVPFITLWAIKGSTFTENKGAFLVRIQAINELATAEAYTKAIIKRQDNKIFGQEIGLDLLGTKRQLLVVIPGSVKAGIDFSKVEAEDIVLDEEAKTATLTLPKAEFLGGPEMFFDQVEVFSAEGLLREKPDIAEGYELATEAKEMIMKETKEQGVLQLAEENAARSVSEMFSLVGYDVTVEFEE</sequence>
<proteinExistence type="predicted"/>
<feature type="transmembrane region" description="Helical" evidence="1">
    <location>
        <begin position="53"/>
        <end position="74"/>
    </location>
</feature>
<keyword evidence="1" id="KW-0812">Transmembrane</keyword>
<evidence type="ECO:0000256" key="1">
    <source>
        <dbReference type="SAM" id="Phobius"/>
    </source>
</evidence>
<accession>A0A9X3RE04</accession>
<keyword evidence="1" id="KW-0472">Membrane</keyword>
<keyword evidence="3" id="KW-1185">Reference proteome</keyword>
<comment type="caution">
    <text evidence="2">The sequence shown here is derived from an EMBL/GenBank/DDBJ whole genome shotgun (WGS) entry which is preliminary data.</text>
</comment>
<dbReference type="RefSeq" id="WP_269927166.1">
    <property type="nucleotide sequence ID" value="NZ_JAMKBJ010000012.1"/>
</dbReference>
<dbReference type="InterPro" id="IPR025324">
    <property type="entry name" value="DUF4230"/>
</dbReference>
<name>A0A9X3RE04_9BACL</name>
<keyword evidence="1" id="KW-1133">Transmembrane helix</keyword>
<dbReference type="AlphaFoldDB" id="A0A9X3RE04"/>
<dbReference type="Pfam" id="PF14014">
    <property type="entry name" value="DUF4230"/>
    <property type="match status" value="1"/>
</dbReference>
<evidence type="ECO:0000313" key="3">
    <source>
        <dbReference type="Proteomes" id="UP001152173"/>
    </source>
</evidence>